<evidence type="ECO:0000256" key="7">
    <source>
        <dbReference type="RuleBase" id="RU363032"/>
    </source>
</evidence>
<feature type="transmembrane region" description="Helical" evidence="7">
    <location>
        <begin position="292"/>
        <end position="316"/>
    </location>
</feature>
<evidence type="ECO:0000313" key="10">
    <source>
        <dbReference type="Proteomes" id="UP000516117"/>
    </source>
</evidence>
<organism evidence="9 10">
    <name type="scientific">Tessaracoccus defluvii</name>
    <dbReference type="NCBI Taxonomy" id="1285901"/>
    <lineage>
        <taxon>Bacteria</taxon>
        <taxon>Bacillati</taxon>
        <taxon>Actinomycetota</taxon>
        <taxon>Actinomycetes</taxon>
        <taxon>Propionibacteriales</taxon>
        <taxon>Propionibacteriaceae</taxon>
        <taxon>Tessaracoccus</taxon>
    </lineage>
</organism>
<dbReference type="GO" id="GO:0055085">
    <property type="term" value="P:transmembrane transport"/>
    <property type="evidence" value="ECO:0007669"/>
    <property type="project" value="InterPro"/>
</dbReference>
<dbReference type="InterPro" id="IPR000515">
    <property type="entry name" value="MetI-like"/>
</dbReference>
<dbReference type="PANTHER" id="PTHR30193:SF37">
    <property type="entry name" value="INNER MEMBRANE ABC TRANSPORTER PERMEASE PROTEIN YCJO"/>
    <property type="match status" value="1"/>
</dbReference>
<dbReference type="GO" id="GO:0005886">
    <property type="term" value="C:plasma membrane"/>
    <property type="evidence" value="ECO:0007669"/>
    <property type="project" value="UniProtKB-SubCell"/>
</dbReference>
<evidence type="ECO:0000256" key="6">
    <source>
        <dbReference type="ARBA" id="ARBA00023136"/>
    </source>
</evidence>
<evidence type="ECO:0000256" key="2">
    <source>
        <dbReference type="ARBA" id="ARBA00022448"/>
    </source>
</evidence>
<dbReference type="EMBL" id="CP060789">
    <property type="protein sequence ID" value="QNP55324.1"/>
    <property type="molecule type" value="Genomic_DNA"/>
</dbReference>
<feature type="transmembrane region" description="Helical" evidence="7">
    <location>
        <begin position="180"/>
        <end position="204"/>
    </location>
</feature>
<comment type="similarity">
    <text evidence="7">Belongs to the binding-protein-dependent transport system permease family.</text>
</comment>
<keyword evidence="2 7" id="KW-0813">Transport</keyword>
<keyword evidence="3" id="KW-1003">Cell membrane</keyword>
<protein>
    <submittedName>
        <fullName evidence="9">Sugar ABC transporter permease</fullName>
    </submittedName>
</protein>
<feature type="transmembrane region" description="Helical" evidence="7">
    <location>
        <begin position="42"/>
        <end position="62"/>
    </location>
</feature>
<reference evidence="9 10" key="1">
    <citation type="submission" date="2020-08" db="EMBL/GenBank/DDBJ databases">
        <title>Genome sequence of Tessaracoccus defluvii JCM 17540T.</title>
        <authorList>
            <person name="Hyun D.-W."/>
            <person name="Bae J.-W."/>
        </authorList>
    </citation>
    <scope>NUCLEOTIDE SEQUENCE [LARGE SCALE GENOMIC DNA]</scope>
    <source>
        <strain evidence="9 10">JCM 17540</strain>
    </source>
</reference>
<feature type="transmembrane region" description="Helical" evidence="7">
    <location>
        <begin position="96"/>
        <end position="117"/>
    </location>
</feature>
<evidence type="ECO:0000256" key="3">
    <source>
        <dbReference type="ARBA" id="ARBA00022475"/>
    </source>
</evidence>
<dbReference type="PANTHER" id="PTHR30193">
    <property type="entry name" value="ABC TRANSPORTER PERMEASE PROTEIN"/>
    <property type="match status" value="1"/>
</dbReference>
<proteinExistence type="inferred from homology"/>
<dbReference type="AlphaFoldDB" id="A0A7H0H458"/>
<dbReference type="RefSeq" id="WP_187720459.1">
    <property type="nucleotide sequence ID" value="NZ_BAABBL010000011.1"/>
</dbReference>
<accession>A0A7H0H458</accession>
<sequence>MSVTTARRGDAQVSPPVDNYRTLSTWQRVKKSLPQYGAVSPYFFFFLVFGAMPMLFTMALAFTSWSGLGEIKFIGIENFRYLVTDPLFYKSLGNTIVLWFMATVPTLTLATIVALMLNSTMRFSTTYRVIYLIPNVTSMVAMGILFSSLFSSQFGIANALINLFGFENIAWLQNEWGIKVAISALTTWSFVGYNALLILAGLQAIDKTQYESAALDGANGWNTFFYITLPQLRAIVLFITLMSTIGSLQSFTEAQVLTSSLSSGAASAGGVGNSGLTMVLYFYSVAFQENRYGYGATIAWGVFVVVMFFSAINWLVTRERKERGTR</sequence>
<evidence type="ECO:0000313" key="9">
    <source>
        <dbReference type="EMBL" id="QNP55324.1"/>
    </source>
</evidence>
<dbReference type="Gene3D" id="1.10.3720.10">
    <property type="entry name" value="MetI-like"/>
    <property type="match status" value="1"/>
</dbReference>
<feature type="domain" description="ABC transmembrane type-1" evidence="8">
    <location>
        <begin position="92"/>
        <end position="313"/>
    </location>
</feature>
<feature type="transmembrane region" description="Helical" evidence="7">
    <location>
        <begin position="265"/>
        <end position="286"/>
    </location>
</feature>
<keyword evidence="4 7" id="KW-0812">Transmembrane</keyword>
<dbReference type="CDD" id="cd06261">
    <property type="entry name" value="TM_PBP2"/>
    <property type="match status" value="1"/>
</dbReference>
<dbReference type="PROSITE" id="PS50928">
    <property type="entry name" value="ABC_TM1"/>
    <property type="match status" value="1"/>
</dbReference>
<feature type="transmembrane region" description="Helical" evidence="7">
    <location>
        <begin position="224"/>
        <end position="245"/>
    </location>
</feature>
<keyword evidence="6 7" id="KW-0472">Membrane</keyword>
<gene>
    <name evidence="9" type="ORF">H9L22_13995</name>
</gene>
<evidence type="ECO:0000256" key="4">
    <source>
        <dbReference type="ARBA" id="ARBA00022692"/>
    </source>
</evidence>
<keyword evidence="10" id="KW-1185">Reference proteome</keyword>
<evidence type="ECO:0000256" key="1">
    <source>
        <dbReference type="ARBA" id="ARBA00004651"/>
    </source>
</evidence>
<evidence type="ECO:0000259" key="8">
    <source>
        <dbReference type="PROSITE" id="PS50928"/>
    </source>
</evidence>
<dbReference type="KEGG" id="tdf:H9L22_13995"/>
<dbReference type="InterPro" id="IPR051393">
    <property type="entry name" value="ABC_transporter_permease"/>
</dbReference>
<keyword evidence="5 7" id="KW-1133">Transmembrane helix</keyword>
<name>A0A7H0H458_9ACTN</name>
<evidence type="ECO:0000256" key="5">
    <source>
        <dbReference type="ARBA" id="ARBA00022989"/>
    </source>
</evidence>
<comment type="subcellular location">
    <subcellularLocation>
        <location evidence="1 7">Cell membrane</location>
        <topology evidence="1 7">Multi-pass membrane protein</topology>
    </subcellularLocation>
</comment>
<dbReference type="SUPFAM" id="SSF161098">
    <property type="entry name" value="MetI-like"/>
    <property type="match status" value="1"/>
</dbReference>
<dbReference type="InterPro" id="IPR035906">
    <property type="entry name" value="MetI-like_sf"/>
</dbReference>
<dbReference type="Proteomes" id="UP000516117">
    <property type="component" value="Chromosome"/>
</dbReference>
<dbReference type="Pfam" id="PF00528">
    <property type="entry name" value="BPD_transp_1"/>
    <property type="match status" value="1"/>
</dbReference>
<feature type="transmembrane region" description="Helical" evidence="7">
    <location>
        <begin position="129"/>
        <end position="150"/>
    </location>
</feature>